<keyword evidence="4 6" id="KW-1133">Transmembrane helix</keyword>
<evidence type="ECO:0000313" key="10">
    <source>
        <dbReference type="Proteomes" id="UP000297963"/>
    </source>
</evidence>
<keyword evidence="9" id="KW-1185">Reference proteome</keyword>
<dbReference type="InterPro" id="IPR051611">
    <property type="entry name" value="ECF_transporter_component"/>
</dbReference>
<dbReference type="EMBL" id="FOPW01000001">
    <property type="protein sequence ID" value="SFH19973.1"/>
    <property type="molecule type" value="Genomic_DNA"/>
</dbReference>
<dbReference type="PANTHER" id="PTHR34857:SF2">
    <property type="entry name" value="SLL0384 PROTEIN"/>
    <property type="match status" value="1"/>
</dbReference>
<dbReference type="AlphaFoldDB" id="A0A1I2Y2T0"/>
<protein>
    <submittedName>
        <fullName evidence="7">Energy-coupling factor transport system permease protein/energy-coupling factor transport system ATP-binding protein</fullName>
    </submittedName>
    <submittedName>
        <fullName evidence="8">Energy-coupling factor transporter transmembrane protein EcfT</fullName>
    </submittedName>
</protein>
<evidence type="ECO:0000313" key="8">
    <source>
        <dbReference type="EMBL" id="TFB85126.1"/>
    </source>
</evidence>
<evidence type="ECO:0000313" key="9">
    <source>
        <dbReference type="Proteomes" id="UP000199681"/>
    </source>
</evidence>
<accession>A0A1I2Y2T0</accession>
<dbReference type="CDD" id="cd16914">
    <property type="entry name" value="EcfT"/>
    <property type="match status" value="1"/>
</dbReference>
<dbReference type="STRING" id="995038.SAMN05216274_101312"/>
<evidence type="ECO:0000256" key="5">
    <source>
        <dbReference type="ARBA" id="ARBA00023136"/>
    </source>
</evidence>
<dbReference type="RefSeq" id="WP_092448115.1">
    <property type="nucleotide sequence ID" value="NZ_BKAC01000010.1"/>
</dbReference>
<dbReference type="Pfam" id="PF02361">
    <property type="entry name" value="CbiQ"/>
    <property type="match status" value="1"/>
</dbReference>
<feature type="transmembrane region" description="Helical" evidence="6">
    <location>
        <begin position="242"/>
        <end position="265"/>
    </location>
</feature>
<dbReference type="Proteomes" id="UP000199681">
    <property type="component" value="Unassembled WGS sequence"/>
</dbReference>
<feature type="transmembrane region" description="Helical" evidence="6">
    <location>
        <begin position="29"/>
        <end position="57"/>
    </location>
</feature>
<gene>
    <name evidence="8" type="ORF">E3O11_08825</name>
    <name evidence="7" type="ORF">SAMN05216274_101312</name>
</gene>
<dbReference type="PANTHER" id="PTHR34857">
    <property type="entry name" value="SLL0384 PROTEIN"/>
    <property type="match status" value="1"/>
</dbReference>
<keyword evidence="7" id="KW-0067">ATP-binding</keyword>
<keyword evidence="2" id="KW-1003">Cell membrane</keyword>
<keyword evidence="7" id="KW-0547">Nucleotide-binding</keyword>
<feature type="transmembrane region" description="Helical" evidence="6">
    <location>
        <begin position="69"/>
        <end position="90"/>
    </location>
</feature>
<proteinExistence type="predicted"/>
<evidence type="ECO:0000256" key="2">
    <source>
        <dbReference type="ARBA" id="ARBA00022475"/>
    </source>
</evidence>
<keyword evidence="5 6" id="KW-0472">Membrane</keyword>
<sequence length="273" mass="29685">MTAQLIDIDAPPTRRPVSALARRNPTVKLALLFVVSLVLMFVFDPITPLVLYLLALGAVAVTARIPVKVFVLAHIPFLAFALGLLIVNALSRPGDVLWQSGVLRITTEGLLVGAALALRTLVIGVLSIGFVLSTDGVALMTSLHQHARLGSRLTYAVLAGYRMLEELPREWQTIRQAHAVRAPLRPHGKPPRGLRQYGRAAFALLVLSIRKGERMAQSLESRGLGLTPRSTWRRIPLTRTDWAMAAAVLTTLTVVVGLSSFLGFLEGFHALNT</sequence>
<evidence type="ECO:0000313" key="7">
    <source>
        <dbReference type="EMBL" id="SFH19973.1"/>
    </source>
</evidence>
<reference evidence="8 10" key="2">
    <citation type="submission" date="2019-03" db="EMBL/GenBank/DDBJ databases">
        <title>Genomics of glacier-inhabiting Cryobacterium strains.</title>
        <authorList>
            <person name="Liu Q."/>
            <person name="Xin Y.-H."/>
        </authorList>
    </citation>
    <scope>NUCLEOTIDE SEQUENCE [LARGE SCALE GENOMIC DNA]</scope>
    <source>
        <strain evidence="8 10">Hh34</strain>
    </source>
</reference>
<evidence type="ECO:0000256" key="4">
    <source>
        <dbReference type="ARBA" id="ARBA00022989"/>
    </source>
</evidence>
<evidence type="ECO:0000256" key="1">
    <source>
        <dbReference type="ARBA" id="ARBA00004141"/>
    </source>
</evidence>
<dbReference type="InterPro" id="IPR003339">
    <property type="entry name" value="ABC/ECF_trnsptr_transmembrane"/>
</dbReference>
<comment type="subcellular location">
    <subcellularLocation>
        <location evidence="1">Membrane</location>
        <topology evidence="1">Multi-pass membrane protein</topology>
    </subcellularLocation>
</comment>
<feature type="transmembrane region" description="Helical" evidence="6">
    <location>
        <begin position="110"/>
        <end position="132"/>
    </location>
</feature>
<evidence type="ECO:0000256" key="6">
    <source>
        <dbReference type="SAM" id="Phobius"/>
    </source>
</evidence>
<comment type="caution">
    <text evidence="8">The sequence shown here is derived from an EMBL/GenBank/DDBJ whole genome shotgun (WGS) entry which is preliminary data.</text>
</comment>
<dbReference type="Proteomes" id="UP000297963">
    <property type="component" value="Unassembled WGS sequence"/>
</dbReference>
<dbReference type="GO" id="GO:0005524">
    <property type="term" value="F:ATP binding"/>
    <property type="evidence" value="ECO:0007669"/>
    <property type="project" value="UniProtKB-KW"/>
</dbReference>
<reference evidence="7 9" key="1">
    <citation type="submission" date="2016-10" db="EMBL/GenBank/DDBJ databases">
        <authorList>
            <person name="Varghese N."/>
            <person name="Submissions S."/>
        </authorList>
    </citation>
    <scope>NUCLEOTIDE SEQUENCE [LARGE SCALE GENOMIC DNA]</scope>
    <source>
        <strain evidence="7 9">GMCC 1.11211</strain>
    </source>
</reference>
<keyword evidence="3 6" id="KW-0812">Transmembrane</keyword>
<name>A0A1I2Y2T0_9MICO</name>
<organism evidence="8 10">
    <name type="scientific">Cryobacterium levicorallinum</name>
    <dbReference type="NCBI Taxonomy" id="995038"/>
    <lineage>
        <taxon>Bacteria</taxon>
        <taxon>Bacillati</taxon>
        <taxon>Actinomycetota</taxon>
        <taxon>Actinomycetes</taxon>
        <taxon>Micrococcales</taxon>
        <taxon>Microbacteriaceae</taxon>
        <taxon>Cryobacterium</taxon>
    </lineage>
</organism>
<evidence type="ECO:0000256" key="3">
    <source>
        <dbReference type="ARBA" id="ARBA00022692"/>
    </source>
</evidence>
<dbReference type="GO" id="GO:0005886">
    <property type="term" value="C:plasma membrane"/>
    <property type="evidence" value="ECO:0007669"/>
    <property type="project" value="UniProtKB-ARBA"/>
</dbReference>
<dbReference type="EMBL" id="SOFE01000014">
    <property type="protein sequence ID" value="TFB85126.1"/>
    <property type="molecule type" value="Genomic_DNA"/>
</dbReference>